<dbReference type="AlphaFoldDB" id="A0A2H3J4T8"/>
<proteinExistence type="predicted"/>
<accession>A0A2H3J4T8</accession>
<dbReference type="InterPro" id="IPR023213">
    <property type="entry name" value="CAT-like_dom_sf"/>
</dbReference>
<dbReference type="SUPFAM" id="SSF52777">
    <property type="entry name" value="CoA-dependent acyltransferases"/>
    <property type="match status" value="1"/>
</dbReference>
<dbReference type="Proteomes" id="UP000218811">
    <property type="component" value="Unassembled WGS sequence"/>
</dbReference>
<dbReference type="Gene3D" id="3.30.559.10">
    <property type="entry name" value="Chloramphenicol acetyltransferase-like domain"/>
    <property type="match status" value="1"/>
</dbReference>
<evidence type="ECO:0008006" key="3">
    <source>
        <dbReference type="Google" id="ProtNLM"/>
    </source>
</evidence>
<reference evidence="1 2" key="1">
    <citation type="journal article" date="2012" name="Science">
        <title>The Paleozoic origin of enzymatic lignin decomposition reconstructed from 31 fungal genomes.</title>
        <authorList>
            <person name="Floudas D."/>
            <person name="Binder M."/>
            <person name="Riley R."/>
            <person name="Barry K."/>
            <person name="Blanchette R.A."/>
            <person name="Henrissat B."/>
            <person name="Martinez A.T."/>
            <person name="Otillar R."/>
            <person name="Spatafora J.W."/>
            <person name="Yadav J.S."/>
            <person name="Aerts A."/>
            <person name="Benoit I."/>
            <person name="Boyd A."/>
            <person name="Carlson A."/>
            <person name="Copeland A."/>
            <person name="Coutinho P.M."/>
            <person name="de Vries R.P."/>
            <person name="Ferreira P."/>
            <person name="Findley K."/>
            <person name="Foster B."/>
            <person name="Gaskell J."/>
            <person name="Glotzer D."/>
            <person name="Gorecki P."/>
            <person name="Heitman J."/>
            <person name="Hesse C."/>
            <person name="Hori C."/>
            <person name="Igarashi K."/>
            <person name="Jurgens J.A."/>
            <person name="Kallen N."/>
            <person name="Kersten P."/>
            <person name="Kohler A."/>
            <person name="Kuees U."/>
            <person name="Kumar T.K.A."/>
            <person name="Kuo A."/>
            <person name="LaButti K."/>
            <person name="Larrondo L.F."/>
            <person name="Lindquist E."/>
            <person name="Ling A."/>
            <person name="Lombard V."/>
            <person name="Lucas S."/>
            <person name="Lundell T."/>
            <person name="Martin R."/>
            <person name="McLaughlin D.J."/>
            <person name="Morgenstern I."/>
            <person name="Morin E."/>
            <person name="Murat C."/>
            <person name="Nagy L.G."/>
            <person name="Nolan M."/>
            <person name="Ohm R.A."/>
            <person name="Patyshakuliyeva A."/>
            <person name="Rokas A."/>
            <person name="Ruiz-Duenas F.J."/>
            <person name="Sabat G."/>
            <person name="Salamov A."/>
            <person name="Samejima M."/>
            <person name="Schmutz J."/>
            <person name="Slot J.C."/>
            <person name="St John F."/>
            <person name="Stenlid J."/>
            <person name="Sun H."/>
            <person name="Sun S."/>
            <person name="Syed K."/>
            <person name="Tsang A."/>
            <person name="Wiebenga A."/>
            <person name="Young D."/>
            <person name="Pisabarro A."/>
            <person name="Eastwood D.C."/>
            <person name="Martin F."/>
            <person name="Cullen D."/>
            <person name="Grigoriev I.V."/>
            <person name="Hibbett D.S."/>
        </authorList>
    </citation>
    <scope>NUCLEOTIDE SEQUENCE [LARGE SCALE GENOMIC DNA]</scope>
    <source>
        <strain evidence="1 2">MD-104</strain>
    </source>
</reference>
<evidence type="ECO:0000313" key="2">
    <source>
        <dbReference type="Proteomes" id="UP000218811"/>
    </source>
</evidence>
<name>A0A2H3J4T8_WOLCO</name>
<dbReference type="EMBL" id="KB467831">
    <property type="protein sequence ID" value="PCH33759.1"/>
    <property type="molecule type" value="Genomic_DNA"/>
</dbReference>
<dbReference type="STRING" id="742152.A0A2H3J4T8"/>
<keyword evidence="2" id="KW-1185">Reference proteome</keyword>
<protein>
    <recommendedName>
        <fullName evidence="3">Condensation domain-containing protein</fullName>
    </recommendedName>
</protein>
<gene>
    <name evidence="1" type="ORF">WOLCODRAFT_129955</name>
</gene>
<dbReference type="PANTHER" id="PTHR28037">
    <property type="entry name" value="ALCOHOL O-ACETYLTRANSFERASE 1-RELATED"/>
    <property type="match status" value="1"/>
</dbReference>
<organism evidence="1 2">
    <name type="scientific">Wolfiporia cocos (strain MD-104)</name>
    <name type="common">Brown rot fungus</name>
    <dbReference type="NCBI Taxonomy" id="742152"/>
    <lineage>
        <taxon>Eukaryota</taxon>
        <taxon>Fungi</taxon>
        <taxon>Dikarya</taxon>
        <taxon>Basidiomycota</taxon>
        <taxon>Agaricomycotina</taxon>
        <taxon>Agaricomycetes</taxon>
        <taxon>Polyporales</taxon>
        <taxon>Phaeolaceae</taxon>
        <taxon>Wolfiporia</taxon>
    </lineage>
</organism>
<dbReference type="OMA" id="FRKREPM"/>
<dbReference type="InterPro" id="IPR052058">
    <property type="entry name" value="Alcohol_O-acetyltransferase"/>
</dbReference>
<dbReference type="PANTHER" id="PTHR28037:SF1">
    <property type="entry name" value="ALCOHOL O-ACETYLTRANSFERASE 1-RELATED"/>
    <property type="match status" value="1"/>
</dbReference>
<sequence>MAPWALLESPKSRGRICSLARTLQTVHIPSQLGAFNCLEPRDGHAPRTYFRPLSLSESGYYWDTQFRGTTDLIWHYIAETQEDSLFHPDNIVRTWVALKQQHPLMGVRIQHRDSCDAPQFVVNERNLVKPLPGELIHKTITSADEVYALIDDIIHGDQRSFSDLPVRLFVFDRTDRPQTHHVIFNTAHFLSDGVSHTILCRTFFDFLTSPPTSVPALENRLAMVVAYEDLFPARRWSISRQRWRRAIASVILSIRWRNLRGGHTIPRKITSATYRTPAAGRSLRKTLPSALTVRILDNCRRFNITLATALPVITQLATARTLHRHYLRGRIPQDEWEHRKREPMHFFLPVNLRPYLNEDWRNRDGASEVFLSVNIFYCTLPFMPACTMPTDPSGPIAESAAPALLSSMSQERFLLRCGMIKKQMSDYMKHPLFPEIVEAGVHSSVAKRKLTASRWKDALGGRHVEDGEFSSSVFGDDVTYTVGVSSGGNCDLVQPYQYPLPRRQCYTQMYPALNQQVSQGQNDQSPVLTTANQDALLRISSWETHLHVRPAYFYLGAVTTRGQLQLLLSWDGNVYDDDVVSEWFTDVLDAVMQYLGTSEDADRSEG</sequence>
<dbReference type="OrthoDB" id="3264185at2759"/>
<evidence type="ECO:0000313" key="1">
    <source>
        <dbReference type="EMBL" id="PCH33759.1"/>
    </source>
</evidence>